<dbReference type="Gene3D" id="3.40.50.12780">
    <property type="entry name" value="N-terminal domain of ligase-like"/>
    <property type="match status" value="1"/>
</dbReference>
<comment type="catalytic activity">
    <reaction evidence="6">
        <text>2-phenylacetate + ATP + CoA = phenylacetyl-CoA + AMP + diphosphate</text>
        <dbReference type="Rhea" id="RHEA:20956"/>
        <dbReference type="ChEBI" id="CHEBI:18401"/>
        <dbReference type="ChEBI" id="CHEBI:30616"/>
        <dbReference type="ChEBI" id="CHEBI:33019"/>
        <dbReference type="ChEBI" id="CHEBI:57287"/>
        <dbReference type="ChEBI" id="CHEBI:57390"/>
        <dbReference type="ChEBI" id="CHEBI:456215"/>
        <dbReference type="EC" id="6.2.1.30"/>
    </reaction>
    <physiologicalReaction direction="left-to-right" evidence="6">
        <dbReference type="Rhea" id="RHEA:20957"/>
    </physiologicalReaction>
</comment>
<evidence type="ECO:0000256" key="1">
    <source>
        <dbReference type="ARBA" id="ARBA00011245"/>
    </source>
</evidence>
<comment type="similarity">
    <text evidence="8 12">Belongs to the phenylacetyl-CoA ligase family.</text>
</comment>
<name>A0A4R2RI13_9FIRM</name>
<evidence type="ECO:0000256" key="2">
    <source>
        <dbReference type="ARBA" id="ARBA00022450"/>
    </source>
</evidence>
<dbReference type="SUPFAM" id="SSF56801">
    <property type="entry name" value="Acetyl-CoA synthetase-like"/>
    <property type="match status" value="1"/>
</dbReference>
<dbReference type="FunFam" id="3.40.50.12780:FF:000016">
    <property type="entry name" value="Phenylacetate-coenzyme A ligase"/>
    <property type="match status" value="1"/>
</dbReference>
<dbReference type="GO" id="GO:0047475">
    <property type="term" value="F:phenylacetate-CoA ligase activity"/>
    <property type="evidence" value="ECO:0007669"/>
    <property type="project" value="UniProtKB-EC"/>
</dbReference>
<evidence type="ECO:0000313" key="15">
    <source>
        <dbReference type="EMBL" id="TCP61787.1"/>
    </source>
</evidence>
<dbReference type="GO" id="GO:0000166">
    <property type="term" value="F:nucleotide binding"/>
    <property type="evidence" value="ECO:0007669"/>
    <property type="project" value="UniProtKB-KW"/>
</dbReference>
<dbReference type="Pfam" id="PF14535">
    <property type="entry name" value="AMP-binding_C_2"/>
    <property type="match status" value="1"/>
</dbReference>
<evidence type="ECO:0000313" key="16">
    <source>
        <dbReference type="Proteomes" id="UP000294813"/>
    </source>
</evidence>
<accession>A0A4R2RI13</accession>
<keyword evidence="4 12" id="KW-0436">Ligase</keyword>
<evidence type="ECO:0000256" key="10">
    <source>
        <dbReference type="ARBA" id="ARBA00068695"/>
    </source>
</evidence>
<keyword evidence="16" id="KW-1185">Reference proteome</keyword>
<dbReference type="InterPro" id="IPR011880">
    <property type="entry name" value="PA_CoA_ligase"/>
</dbReference>
<comment type="subunit">
    <text evidence="1">Monomer.</text>
</comment>
<evidence type="ECO:0000256" key="6">
    <source>
        <dbReference type="ARBA" id="ARBA00050450"/>
    </source>
</evidence>
<evidence type="ECO:0000256" key="7">
    <source>
        <dbReference type="ARBA" id="ARBA00060591"/>
    </source>
</evidence>
<gene>
    <name evidence="15" type="ORF">EDD73_12518</name>
</gene>
<protein>
    <recommendedName>
        <fullName evidence="10 12">Phenylacetate-coenzyme A ligase</fullName>
        <ecNumber evidence="9 12">6.2.1.30</ecNumber>
    </recommendedName>
    <alternativeName>
        <fullName evidence="11 12">Phenylacetyl-CoA ligase</fullName>
    </alternativeName>
</protein>
<dbReference type="EMBL" id="SLXT01000025">
    <property type="protein sequence ID" value="TCP61787.1"/>
    <property type="molecule type" value="Genomic_DNA"/>
</dbReference>
<evidence type="ECO:0000259" key="14">
    <source>
        <dbReference type="Pfam" id="PF14535"/>
    </source>
</evidence>
<dbReference type="CDD" id="cd05913">
    <property type="entry name" value="PaaK"/>
    <property type="match status" value="1"/>
</dbReference>
<evidence type="ECO:0000256" key="8">
    <source>
        <dbReference type="ARBA" id="ARBA00061566"/>
    </source>
</evidence>
<evidence type="ECO:0000256" key="4">
    <source>
        <dbReference type="ARBA" id="ARBA00022598"/>
    </source>
</evidence>
<keyword evidence="2" id="KW-0596">Phosphopantetheine</keyword>
<dbReference type="InterPro" id="IPR051414">
    <property type="entry name" value="Adenylate-forming_Reductase"/>
</dbReference>
<dbReference type="AlphaFoldDB" id="A0A4R2RI13"/>
<comment type="caution">
    <text evidence="15">The sequence shown here is derived from an EMBL/GenBank/DDBJ whole genome shotgun (WGS) entry which is preliminary data.</text>
</comment>
<proteinExistence type="inferred from homology"/>
<evidence type="ECO:0000256" key="3">
    <source>
        <dbReference type="ARBA" id="ARBA00022553"/>
    </source>
</evidence>
<dbReference type="EC" id="6.2.1.30" evidence="9 12"/>
<feature type="domain" description="AMP-dependent ligase C-terminal" evidence="14">
    <location>
        <begin position="352"/>
        <end position="448"/>
    </location>
</feature>
<dbReference type="Gene3D" id="3.30.300.30">
    <property type="match status" value="1"/>
</dbReference>
<dbReference type="InterPro" id="IPR045851">
    <property type="entry name" value="AMP-bd_C_sf"/>
</dbReference>
<dbReference type="Proteomes" id="UP000294813">
    <property type="component" value="Unassembled WGS sequence"/>
</dbReference>
<dbReference type="InterPro" id="IPR028154">
    <property type="entry name" value="AMP-dep_Lig_C"/>
</dbReference>
<dbReference type="Pfam" id="PF00501">
    <property type="entry name" value="AMP-binding"/>
    <property type="match status" value="1"/>
</dbReference>
<evidence type="ECO:0000256" key="12">
    <source>
        <dbReference type="PIRNR" id="PIRNR006444"/>
    </source>
</evidence>
<feature type="domain" description="AMP-dependent synthetase/ligase" evidence="13">
    <location>
        <begin position="106"/>
        <end position="304"/>
    </location>
</feature>
<dbReference type="PANTHER" id="PTHR43439">
    <property type="entry name" value="PHENYLACETATE-COENZYME A LIGASE"/>
    <property type="match status" value="1"/>
</dbReference>
<dbReference type="UniPathway" id="UPA00930"/>
<keyword evidence="5 12" id="KW-0547">Nucleotide-binding</keyword>
<evidence type="ECO:0000256" key="5">
    <source>
        <dbReference type="ARBA" id="ARBA00022741"/>
    </source>
</evidence>
<reference evidence="15 16" key="1">
    <citation type="submission" date="2019-03" db="EMBL/GenBank/DDBJ databases">
        <title>Genomic Encyclopedia of Type Strains, Phase IV (KMG-IV): sequencing the most valuable type-strain genomes for metagenomic binning, comparative biology and taxonomic classification.</title>
        <authorList>
            <person name="Goeker M."/>
        </authorList>
    </citation>
    <scope>NUCLEOTIDE SEQUENCE [LARGE SCALE GENOMIC DNA]</scope>
    <source>
        <strain evidence="15 16">DSM 11170</strain>
    </source>
</reference>
<dbReference type="PIRSF" id="PIRSF006444">
    <property type="entry name" value="PaaK"/>
    <property type="match status" value="1"/>
</dbReference>
<sequence length="451" mass="50738">MFSVVFFYMQRGRKGVAPVIWQPEAECMERGALRALQYERLRKTLQRVYEHVPYYRRRMDELGVKPEDLQTLADIRKFPMTTKNDLRDNYPFGLMAVDRKEIVRFHCSSGTTGKPVVGGYTRNDLNTWSNLVARVVALAGVEPGDTAQIAFNYGLFTGGFGLHQGLEKLGCAIVPASGGNTQRQIMLMQDFGTTVLICTPSYALHLAEEAKAMGIDPATLPLRIGLFGSEPWSEGMRRQIEADWGIRAYDNYGLTELGGPGVAGECTFTCGQHIQEDHYLVEVIDPETGEPLPDDQEGELVITSINREAMPILRYRTKDISQLDFRPCACGRTTARMRKVTGRTDDMLIIRGVNVFPSQIESVLMETAGVAPHYLLVVDRKGHLDTLEVQVELTEERFHDKYAELEQLQNAIQNRLKSVLSVSAKVRLVEPRSLERTAGKSKRVLDRRPQL</sequence>
<dbReference type="InterPro" id="IPR042099">
    <property type="entry name" value="ANL_N_sf"/>
</dbReference>
<evidence type="ECO:0000256" key="11">
    <source>
        <dbReference type="ARBA" id="ARBA00075111"/>
    </source>
</evidence>
<evidence type="ECO:0000256" key="9">
    <source>
        <dbReference type="ARBA" id="ARBA00066629"/>
    </source>
</evidence>
<comment type="pathway">
    <text evidence="7 12">Aromatic compound metabolism; phenylacetate degradation.</text>
</comment>
<keyword evidence="3" id="KW-0597">Phosphoprotein</keyword>
<dbReference type="GO" id="GO:0010124">
    <property type="term" value="P:phenylacetate catabolic process"/>
    <property type="evidence" value="ECO:0007669"/>
    <property type="project" value="UniProtKB-UniRule"/>
</dbReference>
<dbReference type="FunFam" id="3.30.300.30:FF:000019">
    <property type="entry name" value="Phenylacetate-coenzyme A ligase"/>
    <property type="match status" value="1"/>
</dbReference>
<comment type="function">
    <text evidence="12">Catalyzes the activation of phenylacetic acid (PA) to phenylacetyl-CoA (PA-CoA).</text>
</comment>
<evidence type="ECO:0000259" key="13">
    <source>
        <dbReference type="Pfam" id="PF00501"/>
    </source>
</evidence>
<dbReference type="PANTHER" id="PTHR43439:SF2">
    <property type="entry name" value="ENZYME, PUTATIVE (JCVI)-RELATED"/>
    <property type="match status" value="1"/>
</dbReference>
<organism evidence="15 16">
    <name type="scientific">Heliophilum fasciatum</name>
    <dbReference type="NCBI Taxonomy" id="35700"/>
    <lineage>
        <taxon>Bacteria</taxon>
        <taxon>Bacillati</taxon>
        <taxon>Bacillota</taxon>
        <taxon>Clostridia</taxon>
        <taxon>Eubacteriales</taxon>
        <taxon>Heliobacteriaceae</taxon>
        <taxon>Heliophilum</taxon>
    </lineage>
</organism>
<dbReference type="InterPro" id="IPR000873">
    <property type="entry name" value="AMP-dep_synth/lig_dom"/>
</dbReference>